<feature type="region of interest" description="Disordered" evidence="1">
    <location>
        <begin position="105"/>
        <end position="141"/>
    </location>
</feature>
<proteinExistence type="predicted"/>
<dbReference type="EMBL" id="HACG01027620">
    <property type="protein sequence ID" value="CEK74485.1"/>
    <property type="molecule type" value="Transcribed_RNA"/>
</dbReference>
<accession>A0A0B7A3F2</accession>
<gene>
    <name evidence="2" type="primary">ORF91271</name>
</gene>
<sequence>FLDKPLFESDLHVKDYNALFHKYALRTFVSYPRRRPAQDIKKHFHQTKPVEEPGTLDDPFDMFSSNVDCLETFGVGCSKSFDMGNKVMREESKIKFTKSLSSTDTLKSATDSTALSKSASKTLSGRRLRSKKTSYKHWDDV</sequence>
<feature type="compositionally biased region" description="Low complexity" evidence="1">
    <location>
        <begin position="105"/>
        <end position="114"/>
    </location>
</feature>
<organism evidence="2">
    <name type="scientific">Arion vulgaris</name>
    <dbReference type="NCBI Taxonomy" id="1028688"/>
    <lineage>
        <taxon>Eukaryota</taxon>
        <taxon>Metazoa</taxon>
        <taxon>Spiralia</taxon>
        <taxon>Lophotrochozoa</taxon>
        <taxon>Mollusca</taxon>
        <taxon>Gastropoda</taxon>
        <taxon>Heterobranchia</taxon>
        <taxon>Euthyneura</taxon>
        <taxon>Panpulmonata</taxon>
        <taxon>Eupulmonata</taxon>
        <taxon>Stylommatophora</taxon>
        <taxon>Helicina</taxon>
        <taxon>Arionoidea</taxon>
        <taxon>Arionidae</taxon>
        <taxon>Arion</taxon>
    </lineage>
</organism>
<name>A0A0B7A3F2_9EUPU</name>
<protein>
    <submittedName>
        <fullName evidence="2">Uncharacterized protein</fullName>
    </submittedName>
</protein>
<evidence type="ECO:0000313" key="2">
    <source>
        <dbReference type="EMBL" id="CEK74485.1"/>
    </source>
</evidence>
<feature type="non-terminal residue" evidence="2">
    <location>
        <position position="141"/>
    </location>
</feature>
<evidence type="ECO:0000256" key="1">
    <source>
        <dbReference type="SAM" id="MobiDB-lite"/>
    </source>
</evidence>
<feature type="compositionally biased region" description="Basic residues" evidence="1">
    <location>
        <begin position="124"/>
        <end position="135"/>
    </location>
</feature>
<dbReference type="AlphaFoldDB" id="A0A0B7A3F2"/>
<reference evidence="2" key="1">
    <citation type="submission" date="2014-12" db="EMBL/GenBank/DDBJ databases">
        <title>Insight into the proteome of Arion vulgaris.</title>
        <authorList>
            <person name="Aradska J."/>
            <person name="Bulat T."/>
            <person name="Smidak R."/>
            <person name="Sarate P."/>
            <person name="Gangsoo J."/>
            <person name="Sialana F."/>
            <person name="Bilban M."/>
            <person name="Lubec G."/>
        </authorList>
    </citation>
    <scope>NUCLEOTIDE SEQUENCE</scope>
    <source>
        <tissue evidence="2">Skin</tissue>
    </source>
</reference>
<feature type="non-terminal residue" evidence="2">
    <location>
        <position position="1"/>
    </location>
</feature>